<evidence type="ECO:0000313" key="13">
    <source>
        <dbReference type="Proteomes" id="UP000295794"/>
    </source>
</evidence>
<feature type="transmembrane region" description="Helical" evidence="8">
    <location>
        <begin position="281"/>
        <end position="299"/>
    </location>
</feature>
<evidence type="ECO:0000259" key="9">
    <source>
        <dbReference type="PROSITE" id="PS50850"/>
    </source>
</evidence>
<accession>A0A377QC76</accession>
<protein>
    <recommendedName>
        <fullName evidence="8">Bcr/CflA family efflux transporter</fullName>
    </recommendedName>
</protein>
<feature type="transmembrane region" description="Helical" evidence="8">
    <location>
        <begin position="131"/>
        <end position="155"/>
    </location>
</feature>
<gene>
    <name evidence="10" type="primary">bcr_1</name>
    <name evidence="11" type="ORF">EV682_10341</name>
    <name evidence="10" type="ORF">NCTC11159_02544</name>
</gene>
<keyword evidence="8" id="KW-0997">Cell inner membrane</keyword>
<reference evidence="10 12" key="1">
    <citation type="submission" date="2018-06" db="EMBL/GenBank/DDBJ databases">
        <authorList>
            <consortium name="Pathogen Informatics"/>
            <person name="Doyle S."/>
        </authorList>
    </citation>
    <scope>NUCLEOTIDE SEQUENCE [LARGE SCALE GENOMIC DNA]</scope>
    <source>
        <strain evidence="10 12">NCTC11159</strain>
    </source>
</reference>
<keyword evidence="5 8" id="KW-0812">Transmembrane</keyword>
<reference evidence="11 13" key="2">
    <citation type="submission" date="2019-03" db="EMBL/GenBank/DDBJ databases">
        <title>Genomic Encyclopedia of Type Strains, Phase IV (KMG-IV): sequencing the most valuable type-strain genomes for metagenomic binning, comparative biology and taxonomic classification.</title>
        <authorList>
            <person name="Goeker M."/>
        </authorList>
    </citation>
    <scope>NUCLEOTIDE SEQUENCE [LARGE SCALE GENOMIC DNA]</scope>
    <source>
        <strain evidence="11 13">DSM 3764</strain>
    </source>
</reference>
<name>A0A377QC76_9NEIS</name>
<dbReference type="AlphaFoldDB" id="A0A377QC76"/>
<dbReference type="EMBL" id="SMBT01000003">
    <property type="protein sequence ID" value="TCU88458.1"/>
    <property type="molecule type" value="Genomic_DNA"/>
</dbReference>
<keyword evidence="13" id="KW-1185">Reference proteome</keyword>
<sequence>MRYFPPWLILLGALTALGPLSIDMYLPSFPAIAHSLGSNTGSVQLTLASFFTGLALGQAIYGPFSDRFGRKPPLYFGLIVYILASIGCAIASDVNQLIVLRFLQALGGCSGMVIARAVVRDRCNVQDSAKAFSTLMLIMGLAPILAPLAGGWMLGVLGWRSIFAFQALFAAGCLLSLHFSFKESHDTQHSSALELGKVLKGYGTLLIDKEYMHHTMTGAFIMSGFFGYIAGSPFIIIELFGVAPENYGWVFGSNAAGFIISGQLNARLLKNNNTEAIVKHALWLPALSGLGLLLLQITGLLNFPLLLIGLFVFIASTGFITPNTGAMAMKNHGKQAGLASALMGTLQFGCATLAGLMIGVWHDGTPLPLLTLLAICGGGAWLLNRVGHPRLLVANS</sequence>
<feature type="domain" description="Major facilitator superfamily (MFS) profile" evidence="9">
    <location>
        <begin position="7"/>
        <end position="396"/>
    </location>
</feature>
<evidence type="ECO:0000256" key="5">
    <source>
        <dbReference type="ARBA" id="ARBA00022692"/>
    </source>
</evidence>
<evidence type="ECO:0000256" key="1">
    <source>
        <dbReference type="ARBA" id="ARBA00004651"/>
    </source>
</evidence>
<evidence type="ECO:0000256" key="7">
    <source>
        <dbReference type="ARBA" id="ARBA00023136"/>
    </source>
</evidence>
<dbReference type="GO" id="GO:1990961">
    <property type="term" value="P:xenobiotic detoxification by transmembrane export across the plasma membrane"/>
    <property type="evidence" value="ECO:0007669"/>
    <property type="project" value="InterPro"/>
</dbReference>
<evidence type="ECO:0000256" key="6">
    <source>
        <dbReference type="ARBA" id="ARBA00022989"/>
    </source>
</evidence>
<dbReference type="InterPro" id="IPR004812">
    <property type="entry name" value="Efflux_drug-R_Bcr/CmlA"/>
</dbReference>
<evidence type="ECO:0000313" key="11">
    <source>
        <dbReference type="EMBL" id="TCU88458.1"/>
    </source>
</evidence>
<evidence type="ECO:0000256" key="2">
    <source>
        <dbReference type="ARBA" id="ARBA00006236"/>
    </source>
</evidence>
<keyword evidence="3 8" id="KW-0813">Transport</keyword>
<feature type="transmembrane region" description="Helical" evidence="8">
    <location>
        <begin position="45"/>
        <end position="62"/>
    </location>
</feature>
<dbReference type="RefSeq" id="WP_115227672.1">
    <property type="nucleotide sequence ID" value="NZ_CAWOLO010000003.1"/>
</dbReference>
<dbReference type="GO" id="GO:0005886">
    <property type="term" value="C:plasma membrane"/>
    <property type="evidence" value="ECO:0007669"/>
    <property type="project" value="UniProtKB-SubCell"/>
</dbReference>
<feature type="transmembrane region" description="Helical" evidence="8">
    <location>
        <begin position="98"/>
        <end position="119"/>
    </location>
</feature>
<feature type="transmembrane region" description="Helical" evidence="8">
    <location>
        <begin position="219"/>
        <end position="243"/>
    </location>
</feature>
<dbReference type="Gene3D" id="1.20.1720.10">
    <property type="entry name" value="Multidrug resistance protein D"/>
    <property type="match status" value="1"/>
</dbReference>
<dbReference type="GO" id="GO:0042910">
    <property type="term" value="F:xenobiotic transmembrane transporter activity"/>
    <property type="evidence" value="ECO:0007669"/>
    <property type="project" value="InterPro"/>
</dbReference>
<keyword evidence="7 8" id="KW-0472">Membrane</keyword>
<evidence type="ECO:0000256" key="3">
    <source>
        <dbReference type="ARBA" id="ARBA00022448"/>
    </source>
</evidence>
<feature type="transmembrane region" description="Helical" evidence="8">
    <location>
        <begin position="305"/>
        <end position="326"/>
    </location>
</feature>
<dbReference type="GO" id="GO:0015385">
    <property type="term" value="F:sodium:proton antiporter activity"/>
    <property type="evidence" value="ECO:0007669"/>
    <property type="project" value="TreeGrafter"/>
</dbReference>
<organism evidence="10 12">
    <name type="scientific">Iodobacter fluviatilis</name>
    <dbReference type="NCBI Taxonomy" id="537"/>
    <lineage>
        <taxon>Bacteria</taxon>
        <taxon>Pseudomonadati</taxon>
        <taxon>Pseudomonadota</taxon>
        <taxon>Betaproteobacteria</taxon>
        <taxon>Neisseriales</taxon>
        <taxon>Chitinibacteraceae</taxon>
        <taxon>Iodobacter</taxon>
    </lineage>
</organism>
<evidence type="ECO:0000256" key="8">
    <source>
        <dbReference type="RuleBase" id="RU365088"/>
    </source>
</evidence>
<dbReference type="OrthoDB" id="9814303at2"/>
<keyword evidence="6 8" id="KW-1133">Transmembrane helix</keyword>
<dbReference type="InterPro" id="IPR020846">
    <property type="entry name" value="MFS_dom"/>
</dbReference>
<dbReference type="InterPro" id="IPR011701">
    <property type="entry name" value="MFS"/>
</dbReference>
<dbReference type="InterPro" id="IPR036259">
    <property type="entry name" value="MFS_trans_sf"/>
</dbReference>
<dbReference type="CDD" id="cd17320">
    <property type="entry name" value="MFS_MdfA_MDR_like"/>
    <property type="match status" value="1"/>
</dbReference>
<evidence type="ECO:0000256" key="4">
    <source>
        <dbReference type="ARBA" id="ARBA00022475"/>
    </source>
</evidence>
<dbReference type="SUPFAM" id="SSF103473">
    <property type="entry name" value="MFS general substrate transporter"/>
    <property type="match status" value="1"/>
</dbReference>
<feature type="transmembrane region" description="Helical" evidence="8">
    <location>
        <begin position="249"/>
        <end position="269"/>
    </location>
</feature>
<keyword evidence="4" id="KW-1003">Cell membrane</keyword>
<feature type="transmembrane region" description="Helical" evidence="8">
    <location>
        <begin position="74"/>
        <end position="92"/>
    </location>
</feature>
<feature type="transmembrane region" description="Helical" evidence="8">
    <location>
        <begin position="367"/>
        <end position="383"/>
    </location>
</feature>
<comment type="subcellular location">
    <subcellularLocation>
        <location evidence="8">Cell inner membrane</location>
        <topology evidence="8">Multi-pass membrane protein</topology>
    </subcellularLocation>
    <subcellularLocation>
        <location evidence="1">Cell membrane</location>
        <topology evidence="1">Multi-pass membrane protein</topology>
    </subcellularLocation>
</comment>
<dbReference type="EMBL" id="UGHR01000001">
    <property type="protein sequence ID" value="STQ91471.1"/>
    <property type="molecule type" value="Genomic_DNA"/>
</dbReference>
<dbReference type="PANTHER" id="PTHR23502:SF132">
    <property type="entry name" value="POLYAMINE TRANSPORTER 2-RELATED"/>
    <property type="match status" value="1"/>
</dbReference>
<feature type="transmembrane region" description="Helical" evidence="8">
    <location>
        <begin position="161"/>
        <end position="181"/>
    </location>
</feature>
<dbReference type="PANTHER" id="PTHR23502">
    <property type="entry name" value="MAJOR FACILITATOR SUPERFAMILY"/>
    <property type="match status" value="1"/>
</dbReference>
<feature type="transmembrane region" description="Helical" evidence="8">
    <location>
        <begin position="338"/>
        <end position="361"/>
    </location>
</feature>
<dbReference type="PROSITE" id="PS50850">
    <property type="entry name" value="MFS"/>
    <property type="match status" value="1"/>
</dbReference>
<dbReference type="Proteomes" id="UP000295794">
    <property type="component" value="Unassembled WGS sequence"/>
</dbReference>
<dbReference type="Proteomes" id="UP000255108">
    <property type="component" value="Unassembled WGS sequence"/>
</dbReference>
<dbReference type="FunFam" id="1.20.1720.10:FF:000005">
    <property type="entry name" value="Bcr/CflA family efflux transporter"/>
    <property type="match status" value="1"/>
</dbReference>
<dbReference type="Pfam" id="PF07690">
    <property type="entry name" value="MFS_1"/>
    <property type="match status" value="1"/>
</dbReference>
<evidence type="ECO:0000313" key="10">
    <source>
        <dbReference type="EMBL" id="STQ91471.1"/>
    </source>
</evidence>
<dbReference type="NCBIfam" id="TIGR00710">
    <property type="entry name" value="efflux_Bcr_CflA"/>
    <property type="match status" value="1"/>
</dbReference>
<comment type="caution">
    <text evidence="8">Lacks conserved residue(s) required for the propagation of feature annotation.</text>
</comment>
<evidence type="ECO:0000313" key="12">
    <source>
        <dbReference type="Proteomes" id="UP000255108"/>
    </source>
</evidence>
<proteinExistence type="inferred from homology"/>
<comment type="similarity">
    <text evidence="2 8">Belongs to the major facilitator superfamily. Bcr/CmlA family.</text>
</comment>